<name>A0A2D0N0K5_FLAN2</name>
<dbReference type="InterPro" id="IPR012341">
    <property type="entry name" value="6hp_glycosidase-like_sf"/>
</dbReference>
<dbReference type="InterPro" id="IPR004879">
    <property type="entry name" value="Ssp411-like_TRX"/>
</dbReference>
<protein>
    <submittedName>
        <fullName evidence="3">Thioredoxin domain-containing protein</fullName>
    </submittedName>
</protein>
<dbReference type="InterPro" id="IPR024705">
    <property type="entry name" value="Ssp411"/>
</dbReference>
<keyword evidence="4" id="KW-1185">Reference proteome</keyword>
<organism evidence="3 4">
    <name type="scientific">Flavilitoribacter nigricans (strain ATCC 23147 / DSM 23189 / NBRC 102662 / NCIMB 1420 / SS-2)</name>
    <name type="common">Lewinella nigricans</name>
    <dbReference type="NCBI Taxonomy" id="1122177"/>
    <lineage>
        <taxon>Bacteria</taxon>
        <taxon>Pseudomonadati</taxon>
        <taxon>Bacteroidota</taxon>
        <taxon>Saprospiria</taxon>
        <taxon>Saprospirales</taxon>
        <taxon>Lewinellaceae</taxon>
        <taxon>Flavilitoribacter</taxon>
    </lineage>
</organism>
<dbReference type="Gene3D" id="1.50.10.10">
    <property type="match status" value="1"/>
</dbReference>
<dbReference type="Proteomes" id="UP000223913">
    <property type="component" value="Unassembled WGS sequence"/>
</dbReference>
<keyword evidence="1" id="KW-0175">Coiled coil</keyword>
<evidence type="ECO:0000259" key="2">
    <source>
        <dbReference type="Pfam" id="PF03190"/>
    </source>
</evidence>
<dbReference type="PANTHER" id="PTHR42899">
    <property type="entry name" value="SPERMATOGENESIS-ASSOCIATED PROTEIN 20"/>
    <property type="match status" value="1"/>
</dbReference>
<dbReference type="OrthoDB" id="9762614at2"/>
<dbReference type="SUPFAM" id="SSF52833">
    <property type="entry name" value="Thioredoxin-like"/>
    <property type="match status" value="1"/>
</dbReference>
<dbReference type="PIRSF" id="PIRSF006402">
    <property type="entry name" value="UCP006402_thioredoxin"/>
    <property type="match status" value="1"/>
</dbReference>
<dbReference type="InterPro" id="IPR008928">
    <property type="entry name" value="6-hairpin_glycosidase_sf"/>
</dbReference>
<dbReference type="SUPFAM" id="SSF48208">
    <property type="entry name" value="Six-hairpin glycosidases"/>
    <property type="match status" value="1"/>
</dbReference>
<dbReference type="InterPro" id="IPR036249">
    <property type="entry name" value="Thioredoxin-like_sf"/>
</dbReference>
<evidence type="ECO:0000313" key="3">
    <source>
        <dbReference type="EMBL" id="PHN02044.1"/>
    </source>
</evidence>
<dbReference type="GO" id="GO:0005975">
    <property type="term" value="P:carbohydrate metabolic process"/>
    <property type="evidence" value="ECO:0007669"/>
    <property type="project" value="InterPro"/>
</dbReference>
<dbReference type="PANTHER" id="PTHR42899:SF1">
    <property type="entry name" value="SPERMATOGENESIS-ASSOCIATED PROTEIN 20"/>
    <property type="match status" value="1"/>
</dbReference>
<proteinExistence type="predicted"/>
<evidence type="ECO:0000256" key="1">
    <source>
        <dbReference type="SAM" id="Coils"/>
    </source>
</evidence>
<evidence type="ECO:0000313" key="4">
    <source>
        <dbReference type="Proteomes" id="UP000223913"/>
    </source>
</evidence>
<dbReference type="RefSeq" id="WP_099154537.1">
    <property type="nucleotide sequence ID" value="NZ_PDUD01000045.1"/>
</dbReference>
<gene>
    <name evidence="3" type="ORF">CRP01_33960</name>
</gene>
<dbReference type="AlphaFoldDB" id="A0A2D0N0K5"/>
<feature type="coiled-coil region" evidence="1">
    <location>
        <begin position="141"/>
        <end position="168"/>
    </location>
</feature>
<dbReference type="CDD" id="cd02955">
    <property type="entry name" value="SSP411"/>
    <property type="match status" value="1"/>
</dbReference>
<reference evidence="3 4" key="1">
    <citation type="submission" date="2017-10" db="EMBL/GenBank/DDBJ databases">
        <title>The draft genome sequence of Lewinella nigricans NBRC 102662.</title>
        <authorList>
            <person name="Wang K."/>
        </authorList>
    </citation>
    <scope>NUCLEOTIDE SEQUENCE [LARGE SCALE GENOMIC DNA]</scope>
    <source>
        <strain evidence="3 4">NBRC 102662</strain>
    </source>
</reference>
<dbReference type="Gene3D" id="3.40.30.10">
    <property type="entry name" value="Glutaredoxin"/>
    <property type="match status" value="1"/>
</dbReference>
<accession>A0A2D0N0K5</accession>
<feature type="domain" description="Spermatogenesis-associated protein 20-like TRX" evidence="2">
    <location>
        <begin position="1"/>
        <end position="162"/>
    </location>
</feature>
<comment type="caution">
    <text evidence="3">The sequence shown here is derived from an EMBL/GenBank/DDBJ whole genome shotgun (WGS) entry which is preliminary data.</text>
</comment>
<dbReference type="EMBL" id="PDUD01000045">
    <property type="protein sequence ID" value="PHN02044.1"/>
    <property type="molecule type" value="Genomic_DNA"/>
</dbReference>
<dbReference type="Pfam" id="PF03190">
    <property type="entry name" value="Thioredox_DsbH"/>
    <property type="match status" value="1"/>
</dbReference>
<sequence length="682" mass="78692">MNRLQHETSPYLLQHAHNPVDWYAWKPEAFERARKEDKPILVSIGYSTCHWCHVMERESFENEAVAAFMNEHFINIKVDREERPDVDQIYMEACQAISGSGGWPLNCFLLPDGRPFFAGTYYPPRPMGNRPSWSRLLEYMIHNFREEREKVEAQAEQLTDSIRRSDELFLRAPQGKEAAVAVDRNYLQALYRQMAQQFDRTYGGFGGAPKFPGSMGLKYLLRHHFYFDTPEALQHVQLSLDKMIGGGIYDQLGGGFARYATDQAWLVPHFEKMLYDNALLVDLLVDAYQVTGAERYRRAITETLGFIQREMTAPGGGFYSALDADSEGVEGKFYVWEKSEIETILGDEAALFCAFYDVSEGGNWEGHNILWRPYDEKAFSARHNMALPDLQESLKRSRELLLAARSHRVRPGLDDKIILSWNALQIKAYARAAAVLGEEQYKREAVNNLHFLWEHFLQEDGEGFYHVYKEGHRQYDAFLDDYAFMIDALLAVYRLTFEAEYLEKAAELTDWVVTQFLDEEHKLFYFTSRKQSDLILRRKDLYDSATPSGNSVMLANLLQLSILFDRNDWREIAEEMLRKVQDTVGKYPTSFANWAASLSATVFPPLEIAVLGREAETTIRKLREHYLPGSIIMLSETQNDTFPLLRGKSVTDDTKIYLCQNYSCQLPVSNIEALMTQIEKTK</sequence>